<evidence type="ECO:0000313" key="1">
    <source>
        <dbReference type="EMBL" id="KKL52625.1"/>
    </source>
</evidence>
<gene>
    <name evidence="1" type="ORF">LCGC14_2283580</name>
</gene>
<proteinExistence type="predicted"/>
<sequence>MTESETEYGLTKSAMLAYSYGGRMVAHIVAAEQAYDGEQPTAQCGVSLHSLIMVEGKYEICANCRPL</sequence>
<dbReference type="AlphaFoldDB" id="A0A0F9F5U4"/>
<name>A0A0F9F5U4_9ZZZZ</name>
<reference evidence="1" key="1">
    <citation type="journal article" date="2015" name="Nature">
        <title>Complex archaea that bridge the gap between prokaryotes and eukaryotes.</title>
        <authorList>
            <person name="Spang A."/>
            <person name="Saw J.H."/>
            <person name="Jorgensen S.L."/>
            <person name="Zaremba-Niedzwiedzka K."/>
            <person name="Martijn J."/>
            <person name="Lind A.E."/>
            <person name="van Eijk R."/>
            <person name="Schleper C."/>
            <person name="Guy L."/>
            <person name="Ettema T.J."/>
        </authorList>
    </citation>
    <scope>NUCLEOTIDE SEQUENCE</scope>
</reference>
<organism evidence="1">
    <name type="scientific">marine sediment metagenome</name>
    <dbReference type="NCBI Taxonomy" id="412755"/>
    <lineage>
        <taxon>unclassified sequences</taxon>
        <taxon>metagenomes</taxon>
        <taxon>ecological metagenomes</taxon>
    </lineage>
</organism>
<accession>A0A0F9F5U4</accession>
<protein>
    <submittedName>
        <fullName evidence="1">Uncharacterized protein</fullName>
    </submittedName>
</protein>
<dbReference type="EMBL" id="LAZR01031825">
    <property type="protein sequence ID" value="KKL52625.1"/>
    <property type="molecule type" value="Genomic_DNA"/>
</dbReference>
<comment type="caution">
    <text evidence="1">The sequence shown here is derived from an EMBL/GenBank/DDBJ whole genome shotgun (WGS) entry which is preliminary data.</text>
</comment>